<comment type="caution">
    <text evidence="9">The sequence shown here is derived from an EMBL/GenBank/DDBJ whole genome shotgun (WGS) entry which is preliminary data.</text>
</comment>
<feature type="transmembrane region" description="Helical" evidence="7">
    <location>
        <begin position="179"/>
        <end position="197"/>
    </location>
</feature>
<feature type="domain" description="Threonine/serine exporter-like N-terminal" evidence="8">
    <location>
        <begin position="27"/>
        <end position="261"/>
    </location>
</feature>
<comment type="similarity">
    <text evidence="6">Belongs to the ThrE exporter (TC 2.A.79) family.</text>
</comment>
<evidence type="ECO:0000256" key="6">
    <source>
        <dbReference type="ARBA" id="ARBA00034125"/>
    </source>
</evidence>
<keyword evidence="10" id="KW-1185">Reference proteome</keyword>
<evidence type="ECO:0000256" key="4">
    <source>
        <dbReference type="ARBA" id="ARBA00022989"/>
    </source>
</evidence>
<dbReference type="PANTHER" id="PTHR34390:SF2">
    <property type="entry name" value="SUCCINATE TRANSPORTER SUBUNIT YJJP-RELATED"/>
    <property type="match status" value="1"/>
</dbReference>
<keyword evidence="2" id="KW-1003">Cell membrane</keyword>
<feature type="transmembrane region" description="Helical" evidence="7">
    <location>
        <begin position="203"/>
        <end position="223"/>
    </location>
</feature>
<dbReference type="InterPro" id="IPR050539">
    <property type="entry name" value="ThrE_Dicarb/AminoAcid_Exp"/>
</dbReference>
<feature type="transmembrane region" description="Helical" evidence="7">
    <location>
        <begin position="244"/>
        <end position="261"/>
    </location>
</feature>
<evidence type="ECO:0000256" key="7">
    <source>
        <dbReference type="SAM" id="Phobius"/>
    </source>
</evidence>
<evidence type="ECO:0000256" key="5">
    <source>
        <dbReference type="ARBA" id="ARBA00023136"/>
    </source>
</evidence>
<comment type="subcellular location">
    <subcellularLocation>
        <location evidence="1">Cell membrane</location>
        <topology evidence="1">Multi-pass membrane protein</topology>
    </subcellularLocation>
</comment>
<name>A0ABW5WVA4_9STAP</name>
<dbReference type="Pfam" id="PF06738">
    <property type="entry name" value="ThrE"/>
    <property type="match status" value="1"/>
</dbReference>
<dbReference type="RefSeq" id="WP_377772952.1">
    <property type="nucleotide sequence ID" value="NZ_JBHUOQ010000001.1"/>
</dbReference>
<evidence type="ECO:0000313" key="9">
    <source>
        <dbReference type="EMBL" id="MFD2830227.1"/>
    </source>
</evidence>
<organism evidence="9 10">
    <name type="scientific">Corticicoccus populi</name>
    <dbReference type="NCBI Taxonomy" id="1812821"/>
    <lineage>
        <taxon>Bacteria</taxon>
        <taxon>Bacillati</taxon>
        <taxon>Bacillota</taxon>
        <taxon>Bacilli</taxon>
        <taxon>Bacillales</taxon>
        <taxon>Staphylococcaceae</taxon>
        <taxon>Corticicoccus</taxon>
    </lineage>
</organism>
<sequence>MTTSELEVLETPDESLKEGYVRDVFYLAVNCGKMMLESGAETYRIEDTMMRISKKYGITDPQVFVTPTVIIFSMNEYSLTQTVRIDYRGNHLEKVENINTLSRKIAGGMPLKKALDEVETIHDTLVFPFWLMVAAGGLVGLLFLLLFNGHLSDLPAAVIGGAAGVFVMEGLLRYTRVKFFTEFFAALVISIVSYIYVSLGFGVNLDTIIISSVMPLVPGVLITNAVREMIRGHLLAGTMKGAEAALTSAAIGAGVGLVFMVI</sequence>
<evidence type="ECO:0000313" key="10">
    <source>
        <dbReference type="Proteomes" id="UP001597519"/>
    </source>
</evidence>
<keyword evidence="3 7" id="KW-0812">Transmembrane</keyword>
<evidence type="ECO:0000256" key="3">
    <source>
        <dbReference type="ARBA" id="ARBA00022692"/>
    </source>
</evidence>
<keyword evidence="5 7" id="KW-0472">Membrane</keyword>
<reference evidence="10" key="1">
    <citation type="journal article" date="2019" name="Int. J. Syst. Evol. Microbiol.">
        <title>The Global Catalogue of Microorganisms (GCM) 10K type strain sequencing project: providing services to taxonomists for standard genome sequencing and annotation.</title>
        <authorList>
            <consortium name="The Broad Institute Genomics Platform"/>
            <consortium name="The Broad Institute Genome Sequencing Center for Infectious Disease"/>
            <person name="Wu L."/>
            <person name="Ma J."/>
        </authorList>
    </citation>
    <scope>NUCLEOTIDE SEQUENCE [LARGE SCALE GENOMIC DNA]</scope>
    <source>
        <strain evidence="10">KCTC 33575</strain>
    </source>
</reference>
<feature type="transmembrane region" description="Helical" evidence="7">
    <location>
        <begin position="125"/>
        <end position="148"/>
    </location>
</feature>
<proteinExistence type="inferred from homology"/>
<keyword evidence="4 7" id="KW-1133">Transmembrane helix</keyword>
<feature type="transmembrane region" description="Helical" evidence="7">
    <location>
        <begin position="154"/>
        <end position="172"/>
    </location>
</feature>
<dbReference type="Proteomes" id="UP001597519">
    <property type="component" value="Unassembled WGS sequence"/>
</dbReference>
<evidence type="ECO:0000256" key="2">
    <source>
        <dbReference type="ARBA" id="ARBA00022475"/>
    </source>
</evidence>
<dbReference type="EMBL" id="JBHUOQ010000001">
    <property type="protein sequence ID" value="MFD2830227.1"/>
    <property type="molecule type" value="Genomic_DNA"/>
</dbReference>
<accession>A0ABW5WVA4</accession>
<protein>
    <submittedName>
        <fullName evidence="9">Threonine/serine exporter family protein</fullName>
    </submittedName>
</protein>
<dbReference type="PANTHER" id="PTHR34390">
    <property type="entry name" value="UPF0442 PROTEIN YJJB-RELATED"/>
    <property type="match status" value="1"/>
</dbReference>
<evidence type="ECO:0000256" key="1">
    <source>
        <dbReference type="ARBA" id="ARBA00004651"/>
    </source>
</evidence>
<gene>
    <name evidence="9" type="ORF">ACFSX4_07055</name>
</gene>
<dbReference type="InterPro" id="IPR010619">
    <property type="entry name" value="ThrE-like_N"/>
</dbReference>
<evidence type="ECO:0000259" key="8">
    <source>
        <dbReference type="Pfam" id="PF06738"/>
    </source>
</evidence>